<dbReference type="InterPro" id="IPR002938">
    <property type="entry name" value="FAD-bd"/>
</dbReference>
<dbReference type="RefSeq" id="WP_119445191.1">
    <property type="nucleotide sequence ID" value="NZ_CP032317.1"/>
</dbReference>
<dbReference type="KEGG" id="hyh:D3Y59_11560"/>
<dbReference type="Gene3D" id="3.50.50.60">
    <property type="entry name" value="FAD/NAD(P)-binding domain"/>
    <property type="match status" value="1"/>
</dbReference>
<feature type="domain" description="FAD-binding" evidence="1">
    <location>
        <begin position="10"/>
        <end position="316"/>
    </location>
</feature>
<keyword evidence="3" id="KW-1185">Reference proteome</keyword>
<accession>A0A3B7R0W1</accession>
<dbReference type="Pfam" id="PF01494">
    <property type="entry name" value="FAD_binding_3"/>
    <property type="match status" value="1"/>
</dbReference>
<reference evidence="2 3" key="1">
    <citation type="submission" date="2018-09" db="EMBL/GenBank/DDBJ databases">
        <title>Hymenobacter medium sp. nov., isolated from R2A medium.</title>
        <authorList>
            <person name="Yingchao G."/>
        </authorList>
    </citation>
    <scope>NUCLEOTIDE SEQUENCE [LARGE SCALE GENOMIC DNA]</scope>
    <source>
        <strain evidence="3">sh-6</strain>
    </source>
</reference>
<dbReference type="Proteomes" id="UP000262802">
    <property type="component" value="Chromosome"/>
</dbReference>
<proteinExistence type="predicted"/>
<evidence type="ECO:0000259" key="1">
    <source>
        <dbReference type="Pfam" id="PF01494"/>
    </source>
</evidence>
<evidence type="ECO:0000313" key="2">
    <source>
        <dbReference type="EMBL" id="AYA37625.1"/>
    </source>
</evidence>
<dbReference type="AlphaFoldDB" id="A0A3B7R0W1"/>
<dbReference type="PANTHER" id="PTHR42685:SF22">
    <property type="entry name" value="CONDITIONED MEDIUM FACTOR RECEPTOR 1"/>
    <property type="match status" value="1"/>
</dbReference>
<organism evidence="2 3">
    <name type="scientific">Hymenobacter oligotrophus</name>
    <dbReference type="NCBI Taxonomy" id="2319843"/>
    <lineage>
        <taxon>Bacteria</taxon>
        <taxon>Pseudomonadati</taxon>
        <taxon>Bacteroidota</taxon>
        <taxon>Cytophagia</taxon>
        <taxon>Cytophagales</taxon>
        <taxon>Hymenobacteraceae</taxon>
        <taxon>Hymenobacter</taxon>
    </lineage>
</organism>
<dbReference type="PRINTS" id="PR00420">
    <property type="entry name" value="RNGMNOXGNASE"/>
</dbReference>
<sequence>MPTNRPVSAVDVLIIGGGLAGLTAALDLAGRGWQVALVERRHYPFHRVCGEYVSNEVLPYLRRLGADPAPLQPAQIEQFLVSAPGGRTLTAHLDLGGFGVSRYALDEYLYQLATARGVQFWLGATASNVSFEPDADRFAVALADGQQLAARVVLGAYGKRATLDRQLERAFFRQRSPYVGVKYHLRLDFPRNLIALHNFADGYAGLSAIEADRYCFCYLTTREQLRRHGSIPALEAEVLAQNPHLRQVLTEAERLYAQPEVINEISFAPKTCVEQHVLMCGDAAGLITPLCGNGMAMAMHGAALAAEHAHCYLGGQLTRPALEASYTRAWQRQFAGRLRVGRLVQRLFGGPRLTDAVVATLRHAPALVQGLMRQTHGAPF</sequence>
<dbReference type="GO" id="GO:0071949">
    <property type="term" value="F:FAD binding"/>
    <property type="evidence" value="ECO:0007669"/>
    <property type="project" value="InterPro"/>
</dbReference>
<protein>
    <submittedName>
        <fullName evidence="2">NAD(P)/FAD-dependent oxidoreductase</fullName>
    </submittedName>
</protein>
<dbReference type="InterPro" id="IPR050407">
    <property type="entry name" value="Geranylgeranyl_reductase"/>
</dbReference>
<evidence type="ECO:0000313" key="3">
    <source>
        <dbReference type="Proteomes" id="UP000262802"/>
    </source>
</evidence>
<name>A0A3B7R0W1_9BACT</name>
<dbReference type="PANTHER" id="PTHR42685">
    <property type="entry name" value="GERANYLGERANYL DIPHOSPHATE REDUCTASE"/>
    <property type="match status" value="1"/>
</dbReference>
<gene>
    <name evidence="2" type="ORF">D3Y59_11560</name>
</gene>
<dbReference type="OrthoDB" id="1142316at2"/>
<dbReference type="EMBL" id="CP032317">
    <property type="protein sequence ID" value="AYA37625.1"/>
    <property type="molecule type" value="Genomic_DNA"/>
</dbReference>
<dbReference type="SUPFAM" id="SSF51905">
    <property type="entry name" value="FAD/NAD(P)-binding domain"/>
    <property type="match status" value="1"/>
</dbReference>
<dbReference type="InterPro" id="IPR036188">
    <property type="entry name" value="FAD/NAD-bd_sf"/>
</dbReference>